<comment type="subcellular location">
    <subcellularLocation>
        <location evidence="1">Membrane</location>
    </subcellularLocation>
</comment>
<dbReference type="Pfam" id="PF03799">
    <property type="entry name" value="FtsQ_DivIB_C"/>
    <property type="match status" value="1"/>
</dbReference>
<organism evidence="11 12">
    <name type="scientific">Herbidospora galbida</name>
    <dbReference type="NCBI Taxonomy" id="2575442"/>
    <lineage>
        <taxon>Bacteria</taxon>
        <taxon>Bacillati</taxon>
        <taxon>Actinomycetota</taxon>
        <taxon>Actinomycetes</taxon>
        <taxon>Streptosporangiales</taxon>
        <taxon>Streptosporangiaceae</taxon>
        <taxon>Herbidospora</taxon>
    </lineage>
</organism>
<feature type="domain" description="POTRA" evidence="10">
    <location>
        <begin position="53"/>
        <end position="121"/>
    </location>
</feature>
<dbReference type="InterPro" id="IPR005548">
    <property type="entry name" value="Cell_div_FtsQ/DivIB_C"/>
</dbReference>
<reference evidence="11 12" key="1">
    <citation type="submission" date="2019-04" db="EMBL/GenBank/DDBJ databases">
        <title>Herbidospora sp. NEAU-GS14.nov., a novel actinomycete isolated from soil.</title>
        <authorList>
            <person name="Han L."/>
        </authorList>
    </citation>
    <scope>NUCLEOTIDE SEQUENCE [LARGE SCALE GENOMIC DNA]</scope>
    <source>
        <strain evidence="11 12">NEAU-GS14</strain>
    </source>
</reference>
<dbReference type="PANTHER" id="PTHR37820">
    <property type="entry name" value="CELL DIVISION PROTEIN DIVIB"/>
    <property type="match status" value="1"/>
</dbReference>
<evidence type="ECO:0000256" key="4">
    <source>
        <dbReference type="ARBA" id="ARBA00022692"/>
    </source>
</evidence>
<sequence>MTASKAPAVTDRPPAAERAARRRPGIWRFATAALITGGTLAVSGWLVFLSPVLGVKEIRVEGVLGLAPEQIEQAAALPLDTPMAMVDIEAVRQRVAAVTEVESAKVERVWPGTVTIKIRERTALASVPMNGKSAVVDRFGVVLDIVAVAPPRLPVVRLPHLDPQDPSVRAALTVLGVLPDHLLRKVHEVQAKTADSVTLLLSDGRTVIFGGPERAADKTRILLGLLNQRAQTFDVSSPEVVTVR</sequence>
<proteinExistence type="predicted"/>
<keyword evidence="4 9" id="KW-0812">Transmembrane</keyword>
<keyword evidence="5 9" id="KW-1133">Transmembrane helix</keyword>
<evidence type="ECO:0000256" key="1">
    <source>
        <dbReference type="ARBA" id="ARBA00004370"/>
    </source>
</evidence>
<dbReference type="InterPro" id="IPR013685">
    <property type="entry name" value="POTRA_FtsQ_type"/>
</dbReference>
<evidence type="ECO:0000259" key="10">
    <source>
        <dbReference type="PROSITE" id="PS51779"/>
    </source>
</evidence>
<dbReference type="AlphaFoldDB" id="A0A4U3LNE5"/>
<feature type="region of interest" description="Disordered" evidence="8">
    <location>
        <begin position="1"/>
        <end position="20"/>
    </location>
</feature>
<dbReference type="PROSITE" id="PS51779">
    <property type="entry name" value="POTRA"/>
    <property type="match status" value="1"/>
</dbReference>
<keyword evidence="3" id="KW-0132">Cell division</keyword>
<dbReference type="OrthoDB" id="9790760at2"/>
<dbReference type="PANTHER" id="PTHR37820:SF1">
    <property type="entry name" value="CELL DIVISION PROTEIN FTSQ"/>
    <property type="match status" value="1"/>
</dbReference>
<name>A0A4U3LNE5_9ACTN</name>
<dbReference type="RefSeq" id="WP_137251915.1">
    <property type="nucleotide sequence ID" value="NZ_SZQA01000083.1"/>
</dbReference>
<evidence type="ECO:0000256" key="2">
    <source>
        <dbReference type="ARBA" id="ARBA00022475"/>
    </source>
</evidence>
<evidence type="ECO:0000313" key="11">
    <source>
        <dbReference type="EMBL" id="TKK77180.1"/>
    </source>
</evidence>
<dbReference type="InterPro" id="IPR050487">
    <property type="entry name" value="FtsQ_DivIB"/>
</dbReference>
<evidence type="ECO:0000313" key="12">
    <source>
        <dbReference type="Proteomes" id="UP000308705"/>
    </source>
</evidence>
<keyword evidence="7" id="KW-0131">Cell cycle</keyword>
<evidence type="ECO:0000256" key="5">
    <source>
        <dbReference type="ARBA" id="ARBA00022989"/>
    </source>
</evidence>
<dbReference type="InterPro" id="IPR034746">
    <property type="entry name" value="POTRA"/>
</dbReference>
<protein>
    <submittedName>
        <fullName evidence="11">FtsQ-type POTRA domain-containing protein</fullName>
    </submittedName>
</protein>
<dbReference type="GO" id="GO:0005886">
    <property type="term" value="C:plasma membrane"/>
    <property type="evidence" value="ECO:0007669"/>
    <property type="project" value="TreeGrafter"/>
</dbReference>
<accession>A0A4U3LNE5</accession>
<keyword evidence="2" id="KW-1003">Cell membrane</keyword>
<evidence type="ECO:0000256" key="6">
    <source>
        <dbReference type="ARBA" id="ARBA00023136"/>
    </source>
</evidence>
<evidence type="ECO:0000256" key="7">
    <source>
        <dbReference type="ARBA" id="ARBA00023306"/>
    </source>
</evidence>
<dbReference type="GO" id="GO:0051301">
    <property type="term" value="P:cell division"/>
    <property type="evidence" value="ECO:0007669"/>
    <property type="project" value="UniProtKB-KW"/>
</dbReference>
<keyword evidence="12" id="KW-1185">Reference proteome</keyword>
<gene>
    <name evidence="11" type="ORF">FDA94_38320</name>
</gene>
<dbReference type="Proteomes" id="UP000308705">
    <property type="component" value="Unassembled WGS sequence"/>
</dbReference>
<comment type="caution">
    <text evidence="11">The sequence shown here is derived from an EMBL/GenBank/DDBJ whole genome shotgun (WGS) entry which is preliminary data.</text>
</comment>
<evidence type="ECO:0000256" key="3">
    <source>
        <dbReference type="ARBA" id="ARBA00022618"/>
    </source>
</evidence>
<dbReference type="Gene3D" id="3.10.20.310">
    <property type="entry name" value="membrane protein fhac"/>
    <property type="match status" value="1"/>
</dbReference>
<keyword evidence="6 9" id="KW-0472">Membrane</keyword>
<evidence type="ECO:0000256" key="9">
    <source>
        <dbReference type="SAM" id="Phobius"/>
    </source>
</evidence>
<dbReference type="EMBL" id="SZQA01000083">
    <property type="protein sequence ID" value="TKK77180.1"/>
    <property type="molecule type" value="Genomic_DNA"/>
</dbReference>
<evidence type="ECO:0000256" key="8">
    <source>
        <dbReference type="SAM" id="MobiDB-lite"/>
    </source>
</evidence>
<dbReference type="Pfam" id="PF08478">
    <property type="entry name" value="POTRA_1"/>
    <property type="match status" value="1"/>
</dbReference>
<feature type="transmembrane region" description="Helical" evidence="9">
    <location>
        <begin position="26"/>
        <end position="48"/>
    </location>
</feature>